<keyword evidence="1" id="KW-0418">Kinase</keyword>
<keyword evidence="1" id="KW-0723">Serine/threonine-protein kinase</keyword>
<accession>A0ABV3BX06</accession>
<dbReference type="PANTHER" id="PTHR35526">
    <property type="entry name" value="ANTI-SIGMA-F FACTOR RSBW-RELATED"/>
    <property type="match status" value="1"/>
</dbReference>
<proteinExistence type="predicted"/>
<keyword evidence="3" id="KW-0067">ATP-binding</keyword>
<dbReference type="PANTHER" id="PTHR35526:SF3">
    <property type="entry name" value="ANTI-SIGMA-F FACTOR RSBW"/>
    <property type="match status" value="1"/>
</dbReference>
<evidence type="ECO:0000313" key="3">
    <source>
        <dbReference type="EMBL" id="MEU6825555.1"/>
    </source>
</evidence>
<dbReference type="EMBL" id="JBEYXV010000021">
    <property type="protein sequence ID" value="MEU6825555.1"/>
    <property type="molecule type" value="Genomic_DNA"/>
</dbReference>
<reference evidence="3 4" key="1">
    <citation type="submission" date="2024-06" db="EMBL/GenBank/DDBJ databases">
        <title>The Natural Products Discovery Center: Release of the First 8490 Sequenced Strains for Exploring Actinobacteria Biosynthetic Diversity.</title>
        <authorList>
            <person name="Kalkreuter E."/>
            <person name="Kautsar S.A."/>
            <person name="Yang D."/>
            <person name="Bader C.D."/>
            <person name="Teijaro C.N."/>
            <person name="Fluegel L."/>
            <person name="Davis C.M."/>
            <person name="Simpson J.R."/>
            <person name="Lauterbach L."/>
            <person name="Steele A.D."/>
            <person name="Gui C."/>
            <person name="Meng S."/>
            <person name="Li G."/>
            <person name="Viehrig K."/>
            <person name="Ye F."/>
            <person name="Su P."/>
            <person name="Kiefer A.F."/>
            <person name="Nichols A."/>
            <person name="Cepeda A.J."/>
            <person name="Yan W."/>
            <person name="Fan B."/>
            <person name="Jiang Y."/>
            <person name="Adhikari A."/>
            <person name="Zheng C.-J."/>
            <person name="Schuster L."/>
            <person name="Cowan T.M."/>
            <person name="Smanski M.J."/>
            <person name="Chevrette M.G."/>
            <person name="De Carvalho L.P.S."/>
            <person name="Shen B."/>
        </authorList>
    </citation>
    <scope>NUCLEOTIDE SEQUENCE [LARGE SCALE GENOMIC DNA]</scope>
    <source>
        <strain evidence="3 4">NPDC046838</strain>
    </source>
</reference>
<keyword evidence="1" id="KW-0808">Transferase</keyword>
<feature type="domain" description="Histidine kinase/HSP90-like ATPase" evidence="2">
    <location>
        <begin position="9"/>
        <end position="114"/>
    </location>
</feature>
<comment type="caution">
    <text evidence="3">The sequence shown here is derived from an EMBL/GenBank/DDBJ whole genome shotgun (WGS) entry which is preliminary data.</text>
</comment>
<gene>
    <name evidence="3" type="ORF">ABZ921_33500</name>
</gene>
<dbReference type="InterPro" id="IPR050267">
    <property type="entry name" value="Anti-sigma-factor_SerPK"/>
</dbReference>
<keyword evidence="3" id="KW-0547">Nucleotide-binding</keyword>
<dbReference type="Proteomes" id="UP001551176">
    <property type="component" value="Unassembled WGS sequence"/>
</dbReference>
<dbReference type="CDD" id="cd16936">
    <property type="entry name" value="HATPase_RsbW-like"/>
    <property type="match status" value="1"/>
</dbReference>
<dbReference type="RefSeq" id="WP_359356153.1">
    <property type="nucleotide sequence ID" value="NZ_JBEYXV010000021.1"/>
</dbReference>
<evidence type="ECO:0000313" key="4">
    <source>
        <dbReference type="Proteomes" id="UP001551176"/>
    </source>
</evidence>
<dbReference type="InterPro" id="IPR036890">
    <property type="entry name" value="HATPase_C_sf"/>
</dbReference>
<evidence type="ECO:0000256" key="1">
    <source>
        <dbReference type="ARBA" id="ARBA00022527"/>
    </source>
</evidence>
<sequence length="135" mass="14322">MSYPCGTPVAQTRAFVLGALSEWRLTGRLDDVGLCISELATNAIRHGTPADLGFVVRVAVGVGRVRVEVRDQAKGVPVPRQPKADACDGRGLFLVEAFADDWGVAQVGGDTKVVWADFKLPSEVVQPSGNGTTRC</sequence>
<protein>
    <submittedName>
        <fullName evidence="3">ATP-binding protein</fullName>
    </submittedName>
</protein>
<organism evidence="3 4">
    <name type="scientific">Streptomyces atriruber</name>
    <dbReference type="NCBI Taxonomy" id="545121"/>
    <lineage>
        <taxon>Bacteria</taxon>
        <taxon>Bacillati</taxon>
        <taxon>Actinomycetota</taxon>
        <taxon>Actinomycetes</taxon>
        <taxon>Kitasatosporales</taxon>
        <taxon>Streptomycetaceae</taxon>
        <taxon>Streptomyces</taxon>
    </lineage>
</organism>
<dbReference type="Pfam" id="PF13581">
    <property type="entry name" value="HATPase_c_2"/>
    <property type="match status" value="1"/>
</dbReference>
<dbReference type="SUPFAM" id="SSF55874">
    <property type="entry name" value="ATPase domain of HSP90 chaperone/DNA topoisomerase II/histidine kinase"/>
    <property type="match status" value="1"/>
</dbReference>
<dbReference type="InterPro" id="IPR003594">
    <property type="entry name" value="HATPase_dom"/>
</dbReference>
<name>A0ABV3BX06_9ACTN</name>
<evidence type="ECO:0000259" key="2">
    <source>
        <dbReference type="Pfam" id="PF13581"/>
    </source>
</evidence>
<dbReference type="Gene3D" id="3.30.565.10">
    <property type="entry name" value="Histidine kinase-like ATPase, C-terminal domain"/>
    <property type="match status" value="1"/>
</dbReference>
<dbReference type="GO" id="GO:0005524">
    <property type="term" value="F:ATP binding"/>
    <property type="evidence" value="ECO:0007669"/>
    <property type="project" value="UniProtKB-KW"/>
</dbReference>
<keyword evidence="4" id="KW-1185">Reference proteome</keyword>